<reference evidence="1" key="1">
    <citation type="submission" date="2018-06" db="EMBL/GenBank/DDBJ databases">
        <authorList>
            <person name="Zhirakovskaya E."/>
        </authorList>
    </citation>
    <scope>NUCLEOTIDE SEQUENCE</scope>
</reference>
<proteinExistence type="predicted"/>
<protein>
    <submittedName>
        <fullName evidence="1">Uncharacterized protein</fullName>
    </submittedName>
</protein>
<organism evidence="1">
    <name type="scientific">hydrothermal vent metagenome</name>
    <dbReference type="NCBI Taxonomy" id="652676"/>
    <lineage>
        <taxon>unclassified sequences</taxon>
        <taxon>metagenomes</taxon>
        <taxon>ecological metagenomes</taxon>
    </lineage>
</organism>
<evidence type="ECO:0000313" key="1">
    <source>
        <dbReference type="EMBL" id="VAW34086.1"/>
    </source>
</evidence>
<gene>
    <name evidence="1" type="ORF">MNBD_CHLOROFLEXI01-1730</name>
</gene>
<accession>A0A3B0VPJ4</accession>
<dbReference type="AlphaFoldDB" id="A0A3B0VPJ4"/>
<name>A0A3B0VPJ4_9ZZZZ</name>
<feature type="non-terminal residue" evidence="1">
    <location>
        <position position="1"/>
    </location>
</feature>
<dbReference type="EMBL" id="UOEU01000510">
    <property type="protein sequence ID" value="VAW34086.1"/>
    <property type="molecule type" value="Genomic_DNA"/>
</dbReference>
<sequence length="93" mass="9746">QYDPVLSAQDAGLILLDANGACCLQHLTQPTIGIDSKSGNYTANGAAQEGKTAVSLLPCLLQHAQLIEPIGNKNPHAKAQRGKILATLRLCVT</sequence>